<dbReference type="InterPro" id="IPR026841">
    <property type="entry name" value="Aur1/Ipt1"/>
</dbReference>
<feature type="transmembrane region" description="Helical" evidence="5">
    <location>
        <begin position="65"/>
        <end position="85"/>
    </location>
</feature>
<evidence type="ECO:0000313" key="8">
    <source>
        <dbReference type="Proteomes" id="UP001152885"/>
    </source>
</evidence>
<keyword evidence="8" id="KW-1185">Reference proteome</keyword>
<comment type="caution">
    <text evidence="7">The sequence shown here is derived from an EMBL/GenBank/DDBJ whole genome shotgun (WGS) entry which is preliminary data.</text>
</comment>
<name>A0A9W4TRE2_9ASCO</name>
<evidence type="ECO:0000313" key="7">
    <source>
        <dbReference type="EMBL" id="CAI5756862.1"/>
    </source>
</evidence>
<evidence type="ECO:0000259" key="6">
    <source>
        <dbReference type="Pfam" id="PF14378"/>
    </source>
</evidence>
<feature type="transmembrane region" description="Helical" evidence="5">
    <location>
        <begin position="190"/>
        <end position="209"/>
    </location>
</feature>
<evidence type="ECO:0000256" key="5">
    <source>
        <dbReference type="SAM" id="Phobius"/>
    </source>
</evidence>
<comment type="subcellular location">
    <subcellularLocation>
        <location evidence="1">Membrane</location>
        <topology evidence="1">Multi-pass membrane protein</topology>
    </subcellularLocation>
</comment>
<dbReference type="Proteomes" id="UP001152885">
    <property type="component" value="Unassembled WGS sequence"/>
</dbReference>
<keyword evidence="2 5" id="KW-0812">Transmembrane</keyword>
<evidence type="ECO:0000256" key="2">
    <source>
        <dbReference type="ARBA" id="ARBA00022692"/>
    </source>
</evidence>
<feature type="domain" description="Inositolphosphotransferase Aur1/Ipt1" evidence="6">
    <location>
        <begin position="61"/>
        <end position="228"/>
    </location>
</feature>
<feature type="transmembrane region" description="Helical" evidence="5">
    <location>
        <begin position="162"/>
        <end position="183"/>
    </location>
</feature>
<feature type="transmembrane region" description="Helical" evidence="5">
    <location>
        <begin position="215"/>
        <end position="235"/>
    </location>
</feature>
<reference evidence="7" key="1">
    <citation type="submission" date="2022-12" db="EMBL/GenBank/DDBJ databases">
        <authorList>
            <person name="Brejova B."/>
        </authorList>
    </citation>
    <scope>NUCLEOTIDE SEQUENCE</scope>
</reference>
<dbReference type="PANTHER" id="PTHR31310:SF8">
    <property type="entry name" value="INOSITOLPHOSPHOTRANSFERASE 1"/>
    <property type="match status" value="1"/>
</dbReference>
<accession>A0A9W4TRE2</accession>
<protein>
    <recommendedName>
        <fullName evidence="6">Inositolphosphotransferase Aur1/Ipt1 domain-containing protein</fullName>
    </recommendedName>
</protein>
<dbReference type="Pfam" id="PF14378">
    <property type="entry name" value="PAP2_3"/>
    <property type="match status" value="1"/>
</dbReference>
<dbReference type="PANTHER" id="PTHR31310">
    <property type="match status" value="1"/>
</dbReference>
<evidence type="ECO:0000256" key="4">
    <source>
        <dbReference type="ARBA" id="ARBA00023136"/>
    </source>
</evidence>
<sequence length="276" mass="32220">MLATEEISTTAYEINEKIVQKRSNLPISSWYLTPPIMLFSSWFILNFDYYALKDPILVWKDLLAWTSYVLGHITVPILTSVWLYIFHEPGAVKSYGFALGFQNICGVLTHLLFPCAPPWFIHMYGEDKVANYDMKGYAAGLTRVDIHLGTHLNSKGFHASPIVFGAIPSLHSAMAVITLYFITYFARYRIIKVLSFLFVVLQWWATIYLDHHWRLDLFIGLIYATVWFSIIKWFLLNKYDENFIKARLNYNFKNGSTMGMRVFRNTNLQWFFDPMA</sequence>
<dbReference type="Gene3D" id="1.20.144.10">
    <property type="entry name" value="Phosphatidic acid phosphatase type 2/haloperoxidase"/>
    <property type="match status" value="1"/>
</dbReference>
<organism evidence="7 8">
    <name type="scientific">Candida verbasci</name>
    <dbReference type="NCBI Taxonomy" id="1227364"/>
    <lineage>
        <taxon>Eukaryota</taxon>
        <taxon>Fungi</taxon>
        <taxon>Dikarya</taxon>
        <taxon>Ascomycota</taxon>
        <taxon>Saccharomycotina</taxon>
        <taxon>Pichiomycetes</taxon>
        <taxon>Debaryomycetaceae</taxon>
        <taxon>Candida/Lodderomyces clade</taxon>
        <taxon>Candida</taxon>
    </lineage>
</organism>
<dbReference type="GO" id="GO:0016020">
    <property type="term" value="C:membrane"/>
    <property type="evidence" value="ECO:0007669"/>
    <property type="project" value="UniProtKB-SubCell"/>
</dbReference>
<proteinExistence type="predicted"/>
<keyword evidence="4 5" id="KW-0472">Membrane</keyword>
<evidence type="ECO:0000256" key="1">
    <source>
        <dbReference type="ARBA" id="ARBA00004141"/>
    </source>
</evidence>
<dbReference type="OrthoDB" id="5784at2759"/>
<dbReference type="InterPro" id="IPR052185">
    <property type="entry name" value="IPC_Synthase-Related"/>
</dbReference>
<dbReference type="AlphaFoldDB" id="A0A9W4TRE2"/>
<dbReference type="GO" id="GO:0030148">
    <property type="term" value="P:sphingolipid biosynthetic process"/>
    <property type="evidence" value="ECO:0007669"/>
    <property type="project" value="TreeGrafter"/>
</dbReference>
<keyword evidence="3 5" id="KW-1133">Transmembrane helix</keyword>
<evidence type="ECO:0000256" key="3">
    <source>
        <dbReference type="ARBA" id="ARBA00022989"/>
    </source>
</evidence>
<feature type="transmembrane region" description="Helical" evidence="5">
    <location>
        <begin position="27"/>
        <end position="45"/>
    </location>
</feature>
<feature type="transmembrane region" description="Helical" evidence="5">
    <location>
        <begin position="97"/>
        <end position="121"/>
    </location>
</feature>
<dbReference type="EMBL" id="CANTUO010000001">
    <property type="protein sequence ID" value="CAI5756862.1"/>
    <property type="molecule type" value="Genomic_DNA"/>
</dbReference>
<dbReference type="CDD" id="cd03386">
    <property type="entry name" value="PAP2_Aur1_like"/>
    <property type="match status" value="1"/>
</dbReference>
<dbReference type="GO" id="GO:0070916">
    <property type="term" value="C:inositol phosphoceramide synthase complex"/>
    <property type="evidence" value="ECO:0007669"/>
    <property type="project" value="TreeGrafter"/>
</dbReference>
<gene>
    <name evidence="7" type="ORF">CANVERA_P1380</name>
</gene>
<dbReference type="GO" id="GO:0006676">
    <property type="term" value="P:mannosyl diphosphorylinositol ceramide metabolic process"/>
    <property type="evidence" value="ECO:0007669"/>
    <property type="project" value="TreeGrafter"/>
</dbReference>